<evidence type="ECO:0000256" key="1">
    <source>
        <dbReference type="ARBA" id="ARBA00004141"/>
    </source>
</evidence>
<keyword evidence="7" id="KW-1185">Reference proteome</keyword>
<proteinExistence type="predicted"/>
<dbReference type="EMBL" id="BAAAQM010000017">
    <property type="protein sequence ID" value="GAA1971600.1"/>
    <property type="molecule type" value="Genomic_DNA"/>
</dbReference>
<dbReference type="InterPro" id="IPR052527">
    <property type="entry name" value="Metal_cation-efflux_comp"/>
</dbReference>
<evidence type="ECO:0000313" key="6">
    <source>
        <dbReference type="EMBL" id="GAA1971600.1"/>
    </source>
</evidence>
<dbReference type="InterPro" id="IPR007269">
    <property type="entry name" value="ICMT_MeTrfase"/>
</dbReference>
<evidence type="ECO:0000256" key="3">
    <source>
        <dbReference type="ARBA" id="ARBA00022989"/>
    </source>
</evidence>
<keyword evidence="2 5" id="KW-0812">Transmembrane</keyword>
<evidence type="ECO:0008006" key="8">
    <source>
        <dbReference type="Google" id="ProtNLM"/>
    </source>
</evidence>
<comment type="subcellular location">
    <subcellularLocation>
        <location evidence="1">Membrane</location>
        <topology evidence="1">Multi-pass membrane protein</topology>
    </subcellularLocation>
</comment>
<dbReference type="PANTHER" id="PTHR43847">
    <property type="entry name" value="BLL3993 PROTEIN"/>
    <property type="match status" value="1"/>
</dbReference>
<feature type="transmembrane region" description="Helical" evidence="5">
    <location>
        <begin position="16"/>
        <end position="37"/>
    </location>
</feature>
<feature type="transmembrane region" description="Helical" evidence="5">
    <location>
        <begin position="169"/>
        <end position="191"/>
    </location>
</feature>
<feature type="transmembrane region" description="Helical" evidence="5">
    <location>
        <begin position="44"/>
        <end position="60"/>
    </location>
</feature>
<sequence length="221" mass="24091">MTPVADVDQRFDWRQAITPALFGIGLVVNITGFAIVLDRPDEPARAFALVFIGANLLWLLAEAPVSLGKPGTPPREVTTLIAYGLTRFATVAAALFLPSLGTESPVREAVAIAVFAGGVTLRLVAIRTLGRFYSHHVIRHDEHQIVSSGPYRLIRHPAYAGMLLGHAGLIVFFFDWPAVVLLAGLAGVLSWRIRVEERTLLVLPAYRAYAAQHARLLPGVW</sequence>
<keyword evidence="4 5" id="KW-0472">Membrane</keyword>
<name>A0ABP5CZK1_9ACTN</name>
<reference evidence="7" key="1">
    <citation type="journal article" date="2019" name="Int. J. Syst. Evol. Microbiol.">
        <title>The Global Catalogue of Microorganisms (GCM) 10K type strain sequencing project: providing services to taxonomists for standard genome sequencing and annotation.</title>
        <authorList>
            <consortium name="The Broad Institute Genomics Platform"/>
            <consortium name="The Broad Institute Genome Sequencing Center for Infectious Disease"/>
            <person name="Wu L."/>
            <person name="Ma J."/>
        </authorList>
    </citation>
    <scope>NUCLEOTIDE SEQUENCE [LARGE SCALE GENOMIC DNA]</scope>
    <source>
        <strain evidence="7">JCM 16013</strain>
    </source>
</reference>
<evidence type="ECO:0000256" key="5">
    <source>
        <dbReference type="SAM" id="Phobius"/>
    </source>
</evidence>
<evidence type="ECO:0000313" key="7">
    <source>
        <dbReference type="Proteomes" id="UP001499854"/>
    </source>
</evidence>
<evidence type="ECO:0000256" key="4">
    <source>
        <dbReference type="ARBA" id="ARBA00023136"/>
    </source>
</evidence>
<dbReference type="PANTHER" id="PTHR43847:SF1">
    <property type="entry name" value="BLL3993 PROTEIN"/>
    <property type="match status" value="1"/>
</dbReference>
<comment type="caution">
    <text evidence="6">The sequence shown here is derived from an EMBL/GenBank/DDBJ whole genome shotgun (WGS) entry which is preliminary data.</text>
</comment>
<gene>
    <name evidence="6" type="ORF">GCM10009838_33710</name>
</gene>
<dbReference type="Pfam" id="PF04140">
    <property type="entry name" value="ICMT"/>
    <property type="match status" value="1"/>
</dbReference>
<accession>A0ABP5CZK1</accession>
<feature type="transmembrane region" description="Helical" evidence="5">
    <location>
        <begin position="109"/>
        <end position="129"/>
    </location>
</feature>
<feature type="transmembrane region" description="Helical" evidence="5">
    <location>
        <begin position="80"/>
        <end position="97"/>
    </location>
</feature>
<keyword evidence="3 5" id="KW-1133">Transmembrane helix</keyword>
<organism evidence="6 7">
    <name type="scientific">Catenulispora subtropica</name>
    <dbReference type="NCBI Taxonomy" id="450798"/>
    <lineage>
        <taxon>Bacteria</taxon>
        <taxon>Bacillati</taxon>
        <taxon>Actinomycetota</taxon>
        <taxon>Actinomycetes</taxon>
        <taxon>Catenulisporales</taxon>
        <taxon>Catenulisporaceae</taxon>
        <taxon>Catenulispora</taxon>
    </lineage>
</organism>
<dbReference type="Proteomes" id="UP001499854">
    <property type="component" value="Unassembled WGS sequence"/>
</dbReference>
<evidence type="ECO:0000256" key="2">
    <source>
        <dbReference type="ARBA" id="ARBA00022692"/>
    </source>
</evidence>
<protein>
    <recommendedName>
        <fullName evidence="8">Isoprenylcysteine carboxyl methyltransferase</fullName>
    </recommendedName>
</protein>
<dbReference type="Gene3D" id="1.20.120.1630">
    <property type="match status" value="1"/>
</dbReference>